<dbReference type="InterPro" id="IPR012332">
    <property type="entry name" value="Autotransporter_pectin_lyase_C"/>
</dbReference>
<dbReference type="InterPro" id="IPR043990">
    <property type="entry name" value="AC_1"/>
</dbReference>
<dbReference type="Gene3D" id="2.40.128.130">
    <property type="entry name" value="Autotransporter beta-domain"/>
    <property type="match status" value="1"/>
</dbReference>
<dbReference type="EMBL" id="CYGY02000073">
    <property type="protein sequence ID" value="SIT49909.1"/>
    <property type="molecule type" value="Genomic_DNA"/>
</dbReference>
<reference evidence="3" key="1">
    <citation type="submission" date="2016-12" db="EMBL/GenBank/DDBJ databases">
        <authorList>
            <person name="Moulin L."/>
        </authorList>
    </citation>
    <scope>NUCLEOTIDE SEQUENCE [LARGE SCALE GENOMIC DNA]</scope>
    <source>
        <strain evidence="3">STM 7183</strain>
    </source>
</reference>
<evidence type="ECO:0000313" key="4">
    <source>
        <dbReference type="Proteomes" id="UP000195569"/>
    </source>
</evidence>
<evidence type="ECO:0000259" key="2">
    <source>
        <dbReference type="PROSITE" id="PS51208"/>
    </source>
</evidence>
<dbReference type="NCBIfam" id="TIGR02601">
    <property type="entry name" value="autotrns_rpt"/>
    <property type="match status" value="17"/>
</dbReference>
<evidence type="ECO:0000313" key="3">
    <source>
        <dbReference type="EMBL" id="SIT49909.1"/>
    </source>
</evidence>
<protein>
    <submittedName>
        <fullName evidence="3">Outer membrane autotransporter barrel domain protein</fullName>
    </submittedName>
</protein>
<dbReference type="SMART" id="SM00869">
    <property type="entry name" value="Autotransporter"/>
    <property type="match status" value="1"/>
</dbReference>
<accession>A0A1N7SRG0</accession>
<dbReference type="PROSITE" id="PS51208">
    <property type="entry name" value="AUTOTRANSPORTER"/>
    <property type="match status" value="1"/>
</dbReference>
<proteinExistence type="predicted"/>
<dbReference type="InterPro" id="IPR051551">
    <property type="entry name" value="Autotransporter_adhesion"/>
</dbReference>
<evidence type="ECO:0000256" key="1">
    <source>
        <dbReference type="ARBA" id="ARBA00022729"/>
    </source>
</evidence>
<gene>
    <name evidence="3" type="ORF">BN2476_730004</name>
</gene>
<sequence>MDDVRLVFASSLKPLATFIGFALVNGLYGPAASAACATSSNVTTCNTNAPSPWTSTVGQGPATPAGATVTLAPSAQIVTGNANAISLGDNTTINIGAGALVQNKATSGAGLSSAGNNTVEFGSNGNMTVGAGASVKSTGSARNAEAINVIGTGNTITNFGLISGVNSAAIWFEDRTIGTPNTVDNYGTIQTGSGAAGSTLGNVIGNSSHGNVNFINRTGATVQGSLSFASGNDSLTLEAGSVITGSFDGGGGTNTLTLSGVTGSSDTLPGNISNFQTLTKTGAGTWTLSGTVGNNAGTPLAVDVQQGTLALTGNNASFNGSVLVEGAGTLQARAQSLPPTVTDNGLVLFAQPDNGTYAGLLKGTGAVTKTGVGVLTLSGNNTYQGNTLIQGGAIAISADSGLGGASGAVTLDGGALELQRSFNLSPSRAITVTPNNGAIITDAGVSSVLGQPVAGAGSFTKGGAGTLALTNTSTYAGSTTIAGGTLQLGNGGTTGSLPGGAVTDNGILAFNRSDQVGFGNPISGSGGVIQNGSGTTILTASNSYGGVTNVDAGALYVNGNQAGTGTATVASGATLGGAGALGGSVAVGNGGTLSPGDVDATPGTLTIGGDLSLGSSSTLNYSFGQAGQVGGPLNDLTDVGGNLTLGGTLNVVATPGGTFSPGLYRVISYAGALGGGGLALGTVPTPGNYFIQTSIPNQVNLINTSGLTLNYWDGQIPAQRNNGSIDGGNGTWTSSLGNDNWTNESGLVNAPYSNGAFAIFVGAPGTVTVDTSLGAVQAAGMQFGVDGYNIVGNPLTLTGGATPATGSVIRVGDGTRAGAGYTATIAAPVHGSATLVKSDLGTLVLSGANTYTGGTQINGGTLQVSQDANLGASGGALGLDGGALHTTQSFGTLRNTTLEPGGGTFDTDAGTTLAMGDGVSAAGMIGGAGGLVKTGGGTLALAADNTYTGGTTIEAGTLQLGAGTATGSIAGDVTDNGTLAFNRADTFTFGGIVSGAGALAQTGSGTTVLTAANTYTGGTTISAGGLQLGNGGASGSIVGNVTDNGSLTFNRSDSFSFGGAISGTGSVTQSGTGTTDLSAANSYTGATTVNAGALYIDGDQSLATGTTTVGAATLGGAGTIGGSVNIAGNGSAGGTLSPGTRSTAPGTLTINGNLSLASNSSLDYRFGAANTVGGAFNDLTNVGGNLTLGGTLNVTLSPGGSFDPGVYRVINYGGTLTSNTLSLGTVPAGSFFVQTSVSHEVNLINTTGVTLNYWDGGAGPKNNSSVDGGSGVWNAAAPGGNDNWTDQNGTLNAPWANQAFAIFMSTPGTVTVDSSTSTGNGPVVASGMQFASNGYVINGNTPADAITLVGTGTGVGMTASSVIRVGDGTAQGAGYTATINAQLTGASQLVKTDLGTLILEGANTYTGGTAIDGGVLQIAADNNLGAPGTALSVDSGTLRTTADMTSARATTLGANGGTFDVTAGTTLELDAAVGGTGALSKTSAGALVLAQDNVYSGGTIIGAGTLQLGNGGTSGSVIGNVTDNGTLAFDRSDAATFGGLISGTGSVNQLGSGTTIFTADNTYSGGTTISGGTLQLGNGGTSGSVIGNVTDSGTLAFDRSDAATFGGLISGTGSVNQLGSGTTIFTADNTYSGGTTISAGTLQLGNGGTSGSIAGNVTDNATLAFRRADTVTFAGVIGGSGTLNQLGTGTTMLTGDNTYGGGTTIGAGTLQLGNGGTSGSIVGDVTDEGILAVDRADTLPLGGRITGAGALLQQGTGTTVLTGFNTYSGGTIISGGTLQLGNGGATGSITGDVLDNGTLTFNRADLMPFVGTISGSGAVVQQGSGTTVLSGANAYGGPTLVTGGALFIDGDQSGAAGPTTATGGATLGGTGTIGGDVAIVSGGTLSPGDVGVAPGTLTINRNLTLNSGALLSYSFGQANVVGGPLNDLTVVKGNLTLAGTLNVQTTEGGTFDPGIYRVFSYTGSLTNNGLALAAIPSPDFTVQTSVDKQVNLVNPSGLALNFWDGAAGPKNDSSVNGGDGVWQNFNGNNNWSNPSGALNGVFADASFAVFMAKPGTVTVDDSLGSVHVSGMQFASDGYVVKGAPITLIGTPQTQGAAVIRVGDGSSAGAAYTATIDSVLTGTASLVKSDIGTLVLNAANTYTGGTAINGGVLQIAGDANLGASAGALSLNGGTLRTTASFSESRATTLGDLGGTFDTAAGTQFTLATDIGGSGSLTKMGAGTTILTGTNTYVGGTTVSAGTLQLGNGGASGSVSGDIRDNATLTFDRSDQFALAGAVFGTGRVIQQGSGTTILNANNTYLGTTTVNAGTLAVGDAAHSSAALSGGGNTIVRAGATLGGYGSVTGNVMNLGTIAVADAIPAFGNAAGNVAAAAAAGGATAHAQTTPHSAAQGATDGGTGNFNIVGNLANAGLVQLGGPGVGNTLTVAGNYVGQQGAVALNAKLGADNSPADRLVISGGSATGSTMLKVTNVGGAGDQTVSDGIQVVQATNGATTAPGAFTGGPASAGAYTYQLFRGGIHPGTEDNWYLRSALMPNELPSATPTPPPPAPPIPIYRAAVPVYAEVPSLARELMVQQIGTFHDRMGSQDLLTETGTVPASWGRLWGDHLSEDHDGTVSQSFSGTVMGAQAGQDVYADSTASGHRNHYGFFLGYARASGDVKGFALAQPDFAAGSLSIDSYSAGAYWTHVGPGGWYTDTVLMGSTMTINPESNAGDHTSTHANAFTASLEGGLPIALQHNLTVEPQAQLVFEHTHINDLNDGVSSVSWSSANELIGRLGVRLAGQLSGHGMQWQPYLRLDVLRYFGGHDQTTFANHTTIDSNAGSTQGHVGVGVSAHVNNRVSVYATAGYWFNLGTSHRATVEGNAGVRLSW</sequence>
<dbReference type="PANTHER" id="PTHR35037">
    <property type="entry name" value="C-TERMINAL REGION OF AIDA-LIKE PROTEIN"/>
    <property type="match status" value="1"/>
</dbReference>
<dbReference type="Gene3D" id="2.160.20.20">
    <property type="match status" value="6"/>
</dbReference>
<dbReference type="GO" id="GO:0019867">
    <property type="term" value="C:outer membrane"/>
    <property type="evidence" value="ECO:0007669"/>
    <property type="project" value="InterPro"/>
</dbReference>
<organism evidence="3 4">
    <name type="scientific">Paraburkholderia piptadeniae</name>
    <dbReference type="NCBI Taxonomy" id="1701573"/>
    <lineage>
        <taxon>Bacteria</taxon>
        <taxon>Pseudomonadati</taxon>
        <taxon>Pseudomonadota</taxon>
        <taxon>Betaproteobacteria</taxon>
        <taxon>Burkholderiales</taxon>
        <taxon>Burkholderiaceae</taxon>
        <taxon>Paraburkholderia</taxon>
    </lineage>
</organism>
<dbReference type="RefSeq" id="WP_087738689.1">
    <property type="nucleotide sequence ID" value="NZ_CYGY02000073.1"/>
</dbReference>
<keyword evidence="1" id="KW-0732">Signal</keyword>
<dbReference type="InterPro" id="IPR006315">
    <property type="entry name" value="OM_autotransptr_brl_dom"/>
</dbReference>
<dbReference type="NCBIfam" id="TIGR01414">
    <property type="entry name" value="autotrans_barl"/>
    <property type="match status" value="1"/>
</dbReference>
<name>A0A1N7SRG0_9BURK</name>
<dbReference type="InterPro" id="IPR036709">
    <property type="entry name" value="Autotransporte_beta_dom_sf"/>
</dbReference>
<dbReference type="Pfam" id="PF18883">
    <property type="entry name" value="AC_1"/>
    <property type="match status" value="1"/>
</dbReference>
<feature type="domain" description="Autotransporter" evidence="2">
    <location>
        <begin position="2590"/>
        <end position="2868"/>
    </location>
</feature>
<dbReference type="CDD" id="cd01344">
    <property type="entry name" value="PL2_Passenger_AT"/>
    <property type="match status" value="1"/>
</dbReference>
<dbReference type="InterPro" id="IPR013425">
    <property type="entry name" value="Autotrns_rpt"/>
</dbReference>
<dbReference type="InterPro" id="IPR005546">
    <property type="entry name" value="Autotransporte_beta"/>
</dbReference>
<dbReference type="InterPro" id="IPR011050">
    <property type="entry name" value="Pectin_lyase_fold/virulence"/>
</dbReference>
<keyword evidence="4" id="KW-1185">Reference proteome</keyword>
<dbReference type="OrthoDB" id="8613300at2"/>
<dbReference type="SUPFAM" id="SSF51126">
    <property type="entry name" value="Pectin lyase-like"/>
    <property type="match status" value="8"/>
</dbReference>
<dbReference type="PANTHER" id="PTHR35037:SF3">
    <property type="entry name" value="C-TERMINAL REGION OF AIDA-LIKE PROTEIN"/>
    <property type="match status" value="1"/>
</dbReference>
<dbReference type="Pfam" id="PF12951">
    <property type="entry name" value="PATR"/>
    <property type="match status" value="19"/>
</dbReference>
<dbReference type="Proteomes" id="UP000195569">
    <property type="component" value="Unassembled WGS sequence"/>
</dbReference>
<comment type="caution">
    <text evidence="3">The sequence shown here is derived from an EMBL/GenBank/DDBJ whole genome shotgun (WGS) entry which is preliminary data.</text>
</comment>
<dbReference type="SUPFAM" id="SSF103515">
    <property type="entry name" value="Autotransporter"/>
    <property type="match status" value="1"/>
</dbReference>